<accession>A0A913ZHL9</accession>
<dbReference type="PROSITE" id="PS51125">
    <property type="entry name" value="NHL"/>
    <property type="match status" value="1"/>
</dbReference>
<evidence type="ECO:0000256" key="3">
    <source>
        <dbReference type="ARBA" id="ARBA00023180"/>
    </source>
</evidence>
<dbReference type="RefSeq" id="XP_038050889.1">
    <property type="nucleotide sequence ID" value="XM_038194961.1"/>
</dbReference>
<dbReference type="SUPFAM" id="SSF101898">
    <property type="entry name" value="NHL repeat"/>
    <property type="match status" value="1"/>
</dbReference>
<dbReference type="InterPro" id="IPR001258">
    <property type="entry name" value="NHL_repeat"/>
</dbReference>
<evidence type="ECO:0000256" key="1">
    <source>
        <dbReference type="ARBA" id="ARBA00022729"/>
    </source>
</evidence>
<reference evidence="5" key="1">
    <citation type="submission" date="2022-11" db="UniProtKB">
        <authorList>
            <consortium name="EnsemblMetazoa"/>
        </authorList>
    </citation>
    <scope>IDENTIFICATION</scope>
</reference>
<dbReference type="Gene3D" id="2.120.10.30">
    <property type="entry name" value="TolB, C-terminal domain"/>
    <property type="match status" value="1"/>
</dbReference>
<dbReference type="PANTHER" id="PTHR10680">
    <property type="entry name" value="PEPTIDYL-GLYCINE ALPHA-AMIDATING MONOOXYGENASE"/>
    <property type="match status" value="1"/>
</dbReference>
<evidence type="ECO:0000313" key="5">
    <source>
        <dbReference type="EnsemblMetazoa" id="XP_038050889.1"/>
    </source>
</evidence>
<dbReference type="OMA" id="GDFLMSW"/>
<proteinExistence type="predicted"/>
<dbReference type="CTD" id="387921"/>
<dbReference type="AlphaFoldDB" id="A0A913ZHL9"/>
<dbReference type="InterPro" id="IPR011042">
    <property type="entry name" value="6-blade_b-propeller_TolB-like"/>
</dbReference>
<organism evidence="5 6">
    <name type="scientific">Patiria miniata</name>
    <name type="common">Bat star</name>
    <name type="synonym">Asterina miniata</name>
    <dbReference type="NCBI Taxonomy" id="46514"/>
    <lineage>
        <taxon>Eukaryota</taxon>
        <taxon>Metazoa</taxon>
        <taxon>Echinodermata</taxon>
        <taxon>Eleutherozoa</taxon>
        <taxon>Asterozoa</taxon>
        <taxon>Asteroidea</taxon>
        <taxon>Valvatacea</taxon>
        <taxon>Valvatida</taxon>
        <taxon>Asterinidae</taxon>
        <taxon>Patiria</taxon>
    </lineage>
</organism>
<evidence type="ECO:0008006" key="7">
    <source>
        <dbReference type="Google" id="ProtNLM"/>
    </source>
</evidence>
<keyword evidence="6" id="KW-1185">Reference proteome</keyword>
<keyword evidence="3" id="KW-0325">Glycoprotein</keyword>
<keyword evidence="2" id="KW-0677">Repeat</keyword>
<dbReference type="PANTHER" id="PTHR10680:SF14">
    <property type="entry name" value="PEPTIDYL-GLYCINE ALPHA-AMIDATING MONOOXYGENASE"/>
    <property type="match status" value="1"/>
</dbReference>
<dbReference type="GeneID" id="119724039"/>
<keyword evidence="1" id="KW-0732">Signal</keyword>
<evidence type="ECO:0000313" key="6">
    <source>
        <dbReference type="Proteomes" id="UP000887568"/>
    </source>
</evidence>
<evidence type="ECO:0000256" key="4">
    <source>
        <dbReference type="PROSITE-ProRule" id="PRU00504"/>
    </source>
</evidence>
<dbReference type="GO" id="GO:0005576">
    <property type="term" value="C:extracellular region"/>
    <property type="evidence" value="ECO:0007669"/>
    <property type="project" value="TreeGrafter"/>
</dbReference>
<dbReference type="EnsemblMetazoa" id="XM_038194961.1">
    <property type="protein sequence ID" value="XP_038050889.1"/>
    <property type="gene ID" value="LOC119724039"/>
</dbReference>
<sequence length="270" mass="29155">MALRGVNVPPVLVFTVHGEYLRSFPYDPNVINMVHGMRMFHNATSGQTSLWLTDVGNGTLGHTVKSFSPTGTVEHVLGTAGKAGPGLAPLQFDQVADIALNNDGDMFIVDGDGGVNNRLIKLHRGDFKLAWHKGMNGTASGQFHIPHSVELDGVGRVWVADRMNGRLQAFSEDTGDFIGEWTLCFKNGEPYSVGLSASHTHFIVTQLQANRILFIESPRQPGSIGNCTVLDSIQLAEDIQPHLVAVSQSEGAFYVGELGSKACQKFVPVS</sequence>
<feature type="repeat" description="NHL" evidence="4">
    <location>
        <begin position="141"/>
        <end position="173"/>
    </location>
</feature>
<protein>
    <recommendedName>
        <fullName evidence="7">Peptidylamidoglycolate lyase</fullName>
    </recommendedName>
</protein>
<name>A0A913ZHL9_PATMI</name>
<dbReference type="Proteomes" id="UP000887568">
    <property type="component" value="Unplaced"/>
</dbReference>
<dbReference type="OrthoDB" id="10044505at2759"/>
<evidence type="ECO:0000256" key="2">
    <source>
        <dbReference type="ARBA" id="ARBA00022737"/>
    </source>
</evidence>